<gene>
    <name evidence="4" type="ORF">NA57DRAFT_48977</name>
</gene>
<dbReference type="Pfam" id="PF16862">
    <property type="entry name" value="Glyco_hydro_79C"/>
    <property type="match status" value="1"/>
</dbReference>
<proteinExistence type="predicted"/>
<dbReference type="SUPFAM" id="SSF51445">
    <property type="entry name" value="(Trans)glycosidases"/>
    <property type="match status" value="1"/>
</dbReference>
<evidence type="ECO:0000256" key="1">
    <source>
        <dbReference type="SAM" id="MobiDB-lite"/>
    </source>
</evidence>
<dbReference type="OrthoDB" id="2831684at2759"/>
<feature type="signal peptide" evidence="2">
    <location>
        <begin position="1"/>
        <end position="20"/>
    </location>
</feature>
<keyword evidence="2" id="KW-0732">Signal</keyword>
<feature type="region of interest" description="Disordered" evidence="1">
    <location>
        <begin position="577"/>
        <end position="598"/>
    </location>
</feature>
<dbReference type="AlphaFoldDB" id="A0A9P4I432"/>
<dbReference type="InterPro" id="IPR013780">
    <property type="entry name" value="Glyco_hydro_b"/>
</dbReference>
<sequence length="629" mass="67118">MLSRLPFAVLSLSFAAISSAQNASEITLTPAAKGASVANLSQIVAPSFAGMGIEPTNLFSFLGYSQTNALSIQLFQNLADYSGVPPQLRIGGNAQDSMVYDSTVDSWGLVSNPHSTGQGNVPSDRNLFGNTYFKALNRLPTATPIVFGLNMAYNENDWVTRITTVAREVLKQVTTPTVISFEIGNEPDLYLGNGFRPPTYDGLDYTNEWLARAAAVANQVLTPNNYSSNYFEPGTTASTIGKTFAIALLMSDGINKTANGTHDTYIVGWNQHDYFYFVNVSVGGLTLDYLMDLDNTEAQFAYWASQVAIALGTGYPYYLREMGSAGPIGLQGISDTFGASLWTLNFFLYAAILNISSVDMHMTDNSWSAPWAPVERNGVAPYVRPSYYAWAVMAQLIGNCNGTARVAELDAGGNSNIRAYAFYAHGTFQSVVLINSIMVNASASDQDSVTFNLDLPDFKNQVLYLSTLTADGADSTSGTVWNGLTFSDKDGSPSGDMHAASTTVRIDSDGHASIRVRDSQAVVANLGWVLGSNAVVLPNSTDPRLSTANHKSDAKSNPTPTTAVIAGVTTTILASATSASQNPDPGPSTPSQKKGGAGSLMEWSRESLFLAAVAGMVGLGASHLLWRCW</sequence>
<name>A0A9P4I432_9PEZI</name>
<evidence type="ECO:0000259" key="3">
    <source>
        <dbReference type="Pfam" id="PF16862"/>
    </source>
</evidence>
<dbReference type="EMBL" id="ML978140">
    <property type="protein sequence ID" value="KAF2093108.1"/>
    <property type="molecule type" value="Genomic_DNA"/>
</dbReference>
<dbReference type="InterPro" id="IPR052974">
    <property type="entry name" value="GH79_Enzymes"/>
</dbReference>
<dbReference type="PANTHER" id="PTHR36183:SF2">
    <property type="entry name" value="BETA-GLUCURONIDASE C-TERMINAL DOMAIN-CONTAINING PROTEIN"/>
    <property type="match status" value="1"/>
</dbReference>
<dbReference type="Gene3D" id="2.60.40.1180">
    <property type="entry name" value="Golgi alpha-mannosidase II"/>
    <property type="match status" value="1"/>
</dbReference>
<dbReference type="Gene3D" id="3.20.20.80">
    <property type="entry name" value="Glycosidases"/>
    <property type="match status" value="1"/>
</dbReference>
<evidence type="ECO:0000256" key="2">
    <source>
        <dbReference type="SAM" id="SignalP"/>
    </source>
</evidence>
<dbReference type="InterPro" id="IPR017853">
    <property type="entry name" value="GH"/>
</dbReference>
<feature type="chain" id="PRO_5040225606" description="Beta-glucuronidase C-terminal domain-containing protein" evidence="2">
    <location>
        <begin position="21"/>
        <end position="629"/>
    </location>
</feature>
<comment type="caution">
    <text evidence="4">The sequence shown here is derived from an EMBL/GenBank/DDBJ whole genome shotgun (WGS) entry which is preliminary data.</text>
</comment>
<reference evidence="4" key="1">
    <citation type="journal article" date="2020" name="Stud. Mycol.">
        <title>101 Dothideomycetes genomes: a test case for predicting lifestyles and emergence of pathogens.</title>
        <authorList>
            <person name="Haridas S."/>
            <person name="Albert R."/>
            <person name="Binder M."/>
            <person name="Bloem J."/>
            <person name="Labutti K."/>
            <person name="Salamov A."/>
            <person name="Andreopoulos B."/>
            <person name="Baker S."/>
            <person name="Barry K."/>
            <person name="Bills G."/>
            <person name="Bluhm B."/>
            <person name="Cannon C."/>
            <person name="Castanera R."/>
            <person name="Culley D."/>
            <person name="Daum C."/>
            <person name="Ezra D."/>
            <person name="Gonzalez J."/>
            <person name="Henrissat B."/>
            <person name="Kuo A."/>
            <person name="Liang C."/>
            <person name="Lipzen A."/>
            <person name="Lutzoni F."/>
            <person name="Magnuson J."/>
            <person name="Mondo S."/>
            <person name="Nolan M."/>
            <person name="Ohm R."/>
            <person name="Pangilinan J."/>
            <person name="Park H.-J."/>
            <person name="Ramirez L."/>
            <person name="Alfaro M."/>
            <person name="Sun H."/>
            <person name="Tritt A."/>
            <person name="Yoshinaga Y."/>
            <person name="Zwiers L.-H."/>
            <person name="Turgeon B."/>
            <person name="Goodwin S."/>
            <person name="Spatafora J."/>
            <person name="Crous P."/>
            <person name="Grigoriev I."/>
        </authorList>
    </citation>
    <scope>NUCLEOTIDE SEQUENCE</scope>
    <source>
        <strain evidence="4">CBS 133067</strain>
    </source>
</reference>
<protein>
    <recommendedName>
        <fullName evidence="3">Beta-glucuronidase C-terminal domain-containing protein</fullName>
    </recommendedName>
</protein>
<organism evidence="4 5">
    <name type="scientific">Rhizodiscina lignyota</name>
    <dbReference type="NCBI Taxonomy" id="1504668"/>
    <lineage>
        <taxon>Eukaryota</taxon>
        <taxon>Fungi</taxon>
        <taxon>Dikarya</taxon>
        <taxon>Ascomycota</taxon>
        <taxon>Pezizomycotina</taxon>
        <taxon>Dothideomycetes</taxon>
        <taxon>Pleosporomycetidae</taxon>
        <taxon>Aulographales</taxon>
        <taxon>Rhizodiscinaceae</taxon>
        <taxon>Rhizodiscina</taxon>
    </lineage>
</organism>
<feature type="domain" description="Beta-glucuronidase C-terminal" evidence="3">
    <location>
        <begin position="419"/>
        <end position="523"/>
    </location>
</feature>
<evidence type="ECO:0000313" key="4">
    <source>
        <dbReference type="EMBL" id="KAF2093108.1"/>
    </source>
</evidence>
<accession>A0A9P4I432</accession>
<dbReference type="PANTHER" id="PTHR36183">
    <property type="entry name" value="BETA-GLUCURONIDASE"/>
    <property type="match status" value="1"/>
</dbReference>
<evidence type="ECO:0000313" key="5">
    <source>
        <dbReference type="Proteomes" id="UP000799772"/>
    </source>
</evidence>
<feature type="region of interest" description="Disordered" evidence="1">
    <location>
        <begin position="541"/>
        <end position="561"/>
    </location>
</feature>
<dbReference type="InterPro" id="IPR031728">
    <property type="entry name" value="GlcAase_C"/>
</dbReference>
<keyword evidence="5" id="KW-1185">Reference proteome</keyword>
<dbReference type="Proteomes" id="UP000799772">
    <property type="component" value="Unassembled WGS sequence"/>
</dbReference>